<evidence type="ECO:0000259" key="8">
    <source>
        <dbReference type="Pfam" id="PF02308"/>
    </source>
</evidence>
<accession>A0A8J6PFA5</accession>
<feature type="transmembrane region" description="Helical" evidence="7">
    <location>
        <begin position="84"/>
        <end position="103"/>
    </location>
</feature>
<proteinExistence type="inferred from homology"/>
<protein>
    <recommendedName>
        <fullName evidence="7">Protein MgtC</fullName>
    </recommendedName>
</protein>
<keyword evidence="4 7" id="KW-0812">Transmembrane</keyword>
<dbReference type="InterPro" id="IPR003416">
    <property type="entry name" value="MgtC/SapB/SrpB/YhiD_fam"/>
</dbReference>
<keyword evidence="6 7" id="KW-0472">Membrane</keyword>
<dbReference type="GO" id="GO:0005886">
    <property type="term" value="C:plasma membrane"/>
    <property type="evidence" value="ECO:0007669"/>
    <property type="project" value="UniProtKB-SubCell"/>
</dbReference>
<organism evidence="9 10">
    <name type="scientific">Oryzicola mucosus</name>
    <dbReference type="NCBI Taxonomy" id="2767425"/>
    <lineage>
        <taxon>Bacteria</taxon>
        <taxon>Pseudomonadati</taxon>
        <taxon>Pseudomonadota</taxon>
        <taxon>Alphaproteobacteria</taxon>
        <taxon>Hyphomicrobiales</taxon>
        <taxon>Phyllobacteriaceae</taxon>
        <taxon>Oryzicola</taxon>
    </lineage>
</organism>
<evidence type="ECO:0000256" key="1">
    <source>
        <dbReference type="ARBA" id="ARBA00004651"/>
    </source>
</evidence>
<gene>
    <name evidence="9" type="ORF">ICI42_05300</name>
</gene>
<dbReference type="PANTHER" id="PTHR33778:SF1">
    <property type="entry name" value="MAGNESIUM TRANSPORTER YHID-RELATED"/>
    <property type="match status" value="1"/>
</dbReference>
<feature type="transmembrane region" description="Helical" evidence="7">
    <location>
        <begin position="12"/>
        <end position="34"/>
    </location>
</feature>
<comment type="caution">
    <text evidence="9">The sequence shown here is derived from an EMBL/GenBank/DDBJ whole genome shotgun (WGS) entry which is preliminary data.</text>
</comment>
<evidence type="ECO:0000256" key="5">
    <source>
        <dbReference type="ARBA" id="ARBA00022989"/>
    </source>
</evidence>
<feature type="domain" description="MgtC/SapB/SrpB/YhiD N-terminal" evidence="8">
    <location>
        <begin position="23"/>
        <end position="151"/>
    </location>
</feature>
<dbReference type="EMBL" id="JACVVX010000001">
    <property type="protein sequence ID" value="MBD0414064.1"/>
    <property type="molecule type" value="Genomic_DNA"/>
</dbReference>
<evidence type="ECO:0000256" key="3">
    <source>
        <dbReference type="ARBA" id="ARBA00022475"/>
    </source>
</evidence>
<dbReference type="Proteomes" id="UP000643405">
    <property type="component" value="Unassembled WGS sequence"/>
</dbReference>
<evidence type="ECO:0000256" key="6">
    <source>
        <dbReference type="ARBA" id="ARBA00023136"/>
    </source>
</evidence>
<dbReference type="PANTHER" id="PTHR33778">
    <property type="entry name" value="PROTEIN MGTC"/>
    <property type="match status" value="1"/>
</dbReference>
<evidence type="ECO:0000256" key="7">
    <source>
        <dbReference type="RuleBase" id="RU365041"/>
    </source>
</evidence>
<reference evidence="9" key="1">
    <citation type="submission" date="2020-09" db="EMBL/GenBank/DDBJ databases">
        <title>Genome seq and assembly of Tianweitania sp.</title>
        <authorList>
            <person name="Chhetri G."/>
        </authorList>
    </citation>
    <scope>NUCLEOTIDE SEQUENCE</scope>
    <source>
        <strain evidence="9">Rool2</strain>
    </source>
</reference>
<evidence type="ECO:0000256" key="2">
    <source>
        <dbReference type="ARBA" id="ARBA00009298"/>
    </source>
</evidence>
<keyword evidence="7" id="KW-0997">Cell inner membrane</keyword>
<dbReference type="Pfam" id="PF02308">
    <property type="entry name" value="MgtC"/>
    <property type="match status" value="1"/>
</dbReference>
<evidence type="ECO:0000313" key="9">
    <source>
        <dbReference type="EMBL" id="MBD0414064.1"/>
    </source>
</evidence>
<keyword evidence="3" id="KW-1003">Cell membrane</keyword>
<sequence>MSELTEAFSHQYVISLPTMIVRLLLAGLLGAIIGFEREWQSRPAGLKTHTMVCIASATFTLLSLELVNVPYFNDQNIQMDPLRLIEAITSGVAFLAAGFIIFAKGEVKGITTGAGMWLASAVGLAAGLGMWEIAVLATILSVSVLLIMRLVQPAVQNAAASDDTDETKS</sequence>
<comment type="similarity">
    <text evidence="2 7">Belongs to the MgtC/SapB family.</text>
</comment>
<dbReference type="InterPro" id="IPR049177">
    <property type="entry name" value="MgtC_SapB_SrpB_YhiD_N"/>
</dbReference>
<evidence type="ECO:0000313" key="10">
    <source>
        <dbReference type="Proteomes" id="UP000643405"/>
    </source>
</evidence>
<dbReference type="PRINTS" id="PR01837">
    <property type="entry name" value="MGTCSAPBPROT"/>
</dbReference>
<keyword evidence="5 7" id="KW-1133">Transmembrane helix</keyword>
<feature type="transmembrane region" description="Helical" evidence="7">
    <location>
        <begin position="46"/>
        <end position="64"/>
    </location>
</feature>
<evidence type="ECO:0000256" key="4">
    <source>
        <dbReference type="ARBA" id="ARBA00022692"/>
    </source>
</evidence>
<comment type="subcellular location">
    <subcellularLocation>
        <location evidence="7">Cell inner membrane</location>
        <topology evidence="7">Multi-pass membrane protein</topology>
    </subcellularLocation>
    <subcellularLocation>
        <location evidence="1">Cell membrane</location>
        <topology evidence="1">Multi-pass membrane protein</topology>
    </subcellularLocation>
</comment>
<keyword evidence="10" id="KW-1185">Reference proteome</keyword>
<dbReference type="AlphaFoldDB" id="A0A8J6PFA5"/>
<name>A0A8J6PFA5_9HYPH</name>